<feature type="transmembrane region" description="Helical" evidence="1">
    <location>
        <begin position="43"/>
        <end position="66"/>
    </location>
</feature>
<protein>
    <recommendedName>
        <fullName evidence="4">Spore cortex biosynthesis protein YabQ</fullName>
    </recommendedName>
</protein>
<evidence type="ECO:0000313" key="2">
    <source>
        <dbReference type="EMBL" id="GEN85108.1"/>
    </source>
</evidence>
<comment type="caution">
    <text evidence="2">The sequence shown here is derived from an EMBL/GenBank/DDBJ whole genome shotgun (WGS) entry which is preliminary data.</text>
</comment>
<dbReference type="AlphaFoldDB" id="A0A511ZCD8"/>
<dbReference type="EMBL" id="BJYL01000059">
    <property type="protein sequence ID" value="GEN85108.1"/>
    <property type="molecule type" value="Genomic_DNA"/>
</dbReference>
<dbReference type="Proteomes" id="UP000321901">
    <property type="component" value="Unassembled WGS sequence"/>
</dbReference>
<name>A0A511ZCD8_9BACL</name>
<keyword evidence="3" id="KW-1185">Reference proteome</keyword>
<reference evidence="2 3" key="1">
    <citation type="submission" date="2019-07" db="EMBL/GenBank/DDBJ databases">
        <title>Whole genome shotgun sequence of Sporosarcina luteola NBRC 105378.</title>
        <authorList>
            <person name="Hosoyama A."/>
            <person name="Uohara A."/>
            <person name="Ohji S."/>
            <person name="Ichikawa N."/>
        </authorList>
    </citation>
    <scope>NUCLEOTIDE SEQUENCE [LARGE SCALE GENOMIC DNA]</scope>
    <source>
        <strain evidence="2 3">NBRC 105378</strain>
    </source>
</reference>
<dbReference type="Pfam" id="PF09578">
    <property type="entry name" value="Spore_YabQ"/>
    <property type="match status" value="1"/>
</dbReference>
<dbReference type="NCBIfam" id="TIGR02893">
    <property type="entry name" value="spore_yabQ"/>
    <property type="match status" value="1"/>
</dbReference>
<keyword evidence="1" id="KW-0472">Membrane</keyword>
<proteinExistence type="predicted"/>
<accession>A0A511ZCD8</accession>
<gene>
    <name evidence="2" type="ORF">SLU01_34200</name>
</gene>
<evidence type="ECO:0008006" key="4">
    <source>
        <dbReference type="Google" id="ProtNLM"/>
    </source>
</evidence>
<feature type="transmembrane region" description="Helical" evidence="1">
    <location>
        <begin position="100"/>
        <end position="120"/>
    </location>
</feature>
<dbReference type="InterPro" id="IPR019074">
    <property type="entry name" value="YabQ"/>
</dbReference>
<evidence type="ECO:0000313" key="3">
    <source>
        <dbReference type="Proteomes" id="UP000321901"/>
    </source>
</evidence>
<sequence>MSLSVQFLSLLAMIGTGIGAGASMDLIGTGIDAAGKRSIIRKYAVLLEVIGWIIVGCASFYILFLVRDGAWRMYDPVAQICGMLLYASIFHRPFRFFGRLLNMLLIKPVWFVILFIIRVISGIFRLLFKILLFLLKPFFYLYDIIYESLFKNSEK</sequence>
<dbReference type="OrthoDB" id="2452115at2"/>
<dbReference type="RefSeq" id="WP_147060587.1">
    <property type="nucleotide sequence ID" value="NZ_BJYL01000059.1"/>
</dbReference>
<evidence type="ECO:0000256" key="1">
    <source>
        <dbReference type="SAM" id="Phobius"/>
    </source>
</evidence>
<keyword evidence="1" id="KW-0812">Transmembrane</keyword>
<organism evidence="2 3">
    <name type="scientific">Sporosarcina luteola</name>
    <dbReference type="NCBI Taxonomy" id="582850"/>
    <lineage>
        <taxon>Bacteria</taxon>
        <taxon>Bacillati</taxon>
        <taxon>Bacillota</taxon>
        <taxon>Bacilli</taxon>
        <taxon>Bacillales</taxon>
        <taxon>Caryophanaceae</taxon>
        <taxon>Sporosarcina</taxon>
    </lineage>
</organism>
<keyword evidence="1" id="KW-1133">Transmembrane helix</keyword>